<feature type="transmembrane region" description="Helical" evidence="13">
    <location>
        <begin position="87"/>
        <end position="109"/>
    </location>
</feature>
<evidence type="ECO:0000313" key="15">
    <source>
        <dbReference type="EMBL" id="RZI03178.1"/>
    </source>
</evidence>
<dbReference type="GO" id="GO:0046677">
    <property type="term" value="P:response to antibiotic"/>
    <property type="evidence" value="ECO:0007669"/>
    <property type="project" value="UniProtKB-KW"/>
</dbReference>
<dbReference type="EC" id="2.3.2.3" evidence="3 13"/>
<feature type="transmembrane region" description="Helical" evidence="13">
    <location>
        <begin position="336"/>
        <end position="361"/>
    </location>
</feature>
<dbReference type="NCBIfam" id="NF033480">
    <property type="entry name" value="bifunc_MprF"/>
    <property type="match status" value="1"/>
</dbReference>
<dbReference type="Pfam" id="PF09924">
    <property type="entry name" value="LPG_synthase_C"/>
    <property type="match status" value="1"/>
</dbReference>
<keyword evidence="6 13" id="KW-0808">Transferase</keyword>
<keyword evidence="11 13" id="KW-0046">Antibiotic resistance</keyword>
<dbReference type="PANTHER" id="PTHR34697:SF2">
    <property type="entry name" value="PHOSPHATIDYLGLYCEROL LYSYLTRANSFERASE"/>
    <property type="match status" value="1"/>
</dbReference>
<comment type="similarity">
    <text evidence="2 13">Belongs to the LPG synthase family.</text>
</comment>
<comment type="function">
    <text evidence="13">Catalyzes the transfer of a lysyl group from L-lysyl-tRNA(Lys) to membrane-bound phosphatidylglycerol (PG), which produces lysylphosphatidylglycerol (LPG), a major component of the bacterial membrane with a positive net charge. LPG synthesis contributes to bacterial virulence as it is involved in the resistance mechanism against cationic antimicrobial peptides (CAMP) produces by the host's immune system (defensins, cathelicidins) and by the competing microorganisms.</text>
</comment>
<evidence type="ECO:0000256" key="8">
    <source>
        <dbReference type="ARBA" id="ARBA00022989"/>
    </source>
</evidence>
<dbReference type="SUPFAM" id="SSF55729">
    <property type="entry name" value="Acyl-CoA N-acyltransferases (Nat)"/>
    <property type="match status" value="1"/>
</dbReference>
<sequence>MSKELKSRLLTIAKVVFATVLFIIVASILYQEVSKMDFKKAFILFEKLNRAELTGVFALGGASILLLSFYDFIMVRTLKLKISAGKIFRISYIINALNSIIGFGGFIGAGMRLAIYKNYTKDTKTLMHYISLVLLSMLTGLSFLSILVVTHIFNASHLLDKYQIVHIMMYIVALFLPAFIIFTIKKPVQKNHRLTGVYLTLVSAVEWIAASTVLYFSLRVVHLEVPYTSVIGIFIIAAIAGLISFIPGGFGAFDVVILVGLKYLGLPEEKIVLGLLMYRFAYYFIPLLISMILSIFEFGTSARRYIEQSRYYTPAKEVTSFLFSYQKSMFSKIPSLSLGLLVALTSLMFLLNNVSIIYDGLYDPNHMFYYIIVTIHTSACLILMLNVRGIFKQSRRAILFALVAIILIFGITLYLNTSILLMFWLVVLFALLVYSFNKTTILKRPLRMRHIVAMFIVSALMLILNHYVIKIVLNALDAYKIELDTSLLRYYLWMTAIVIFIIVAFIVWLFEQAYSKARPTPDFERCSEIIEQYGGNYLSHLIHSGDKDVFMDDSQEAFVMYRYKSNTLVVLGDPIGNPARFNHLLESIYDYALTMGYEIIFYQASDRYMPLYHDFGNQFFKLGEEAVIDLTTFTTSGKKRRGFRATLNKITDQEIEFEIVEPPFSKEMFAELKHVSDAWLDGKNEMHFSVGQLTESYISKAPVGILKEKDGRIIAFCSLMPTHYNDSISVDLIRWLPDVDLPLMDGLYLHMLLWGQEHDYKAFNMGMATLSNVGQTEFSYLNERIAGRIFEHFNNLYRFRGLRQYKEKFKPNWEPRYLVYSRHSSLGQNMVKVLRVIRSKN</sequence>
<dbReference type="GO" id="GO:0050071">
    <property type="term" value="F:phosphatidylglycerol lysyltransferase activity"/>
    <property type="evidence" value="ECO:0007669"/>
    <property type="project" value="UniProtKB-EC"/>
</dbReference>
<evidence type="ECO:0000256" key="1">
    <source>
        <dbReference type="ARBA" id="ARBA00004651"/>
    </source>
</evidence>
<organism evidence="15 16">
    <name type="scientific">Staphylococcus condimenti</name>
    <dbReference type="NCBI Taxonomy" id="70255"/>
    <lineage>
        <taxon>Bacteria</taxon>
        <taxon>Bacillati</taxon>
        <taxon>Bacillota</taxon>
        <taxon>Bacilli</taxon>
        <taxon>Bacillales</taxon>
        <taxon>Staphylococcaceae</taxon>
        <taxon>Staphylococcus</taxon>
    </lineage>
</organism>
<evidence type="ECO:0000256" key="10">
    <source>
        <dbReference type="ARBA" id="ARBA00023136"/>
    </source>
</evidence>
<evidence type="ECO:0000256" key="6">
    <source>
        <dbReference type="ARBA" id="ARBA00022679"/>
    </source>
</evidence>
<reference evidence="15 16" key="1">
    <citation type="submission" date="2018-11" db="EMBL/GenBank/DDBJ databases">
        <title>Genomic profiling of Staphylococcus species from a Poultry farm system in KwaZulu-Natal, South Africa.</title>
        <authorList>
            <person name="Amoako D.G."/>
            <person name="Somboro A.M."/>
            <person name="Abia A.L.K."/>
            <person name="Bester L.A."/>
            <person name="Essack S.Y."/>
        </authorList>
    </citation>
    <scope>NUCLEOTIDE SEQUENCE [LARGE SCALE GENOMIC DNA]</scope>
    <source>
        <strain evidence="15 16">SA11</strain>
    </source>
</reference>
<dbReference type="PANTHER" id="PTHR34697">
    <property type="entry name" value="PHOSPHATIDYLGLYCEROL LYSYLTRANSFERASE"/>
    <property type="match status" value="1"/>
</dbReference>
<dbReference type="InterPro" id="IPR016181">
    <property type="entry name" value="Acyl_CoA_acyltransferase"/>
</dbReference>
<evidence type="ECO:0000256" key="2">
    <source>
        <dbReference type="ARBA" id="ARBA00008627"/>
    </source>
</evidence>
<evidence type="ECO:0000256" key="4">
    <source>
        <dbReference type="ARBA" id="ARBA00021546"/>
    </source>
</evidence>
<comment type="caution">
    <text evidence="15">The sequence shown here is derived from an EMBL/GenBank/DDBJ whole genome shotgun (WGS) entry which is preliminary data.</text>
</comment>
<evidence type="ECO:0000256" key="7">
    <source>
        <dbReference type="ARBA" id="ARBA00022692"/>
    </source>
</evidence>
<evidence type="ECO:0000259" key="14">
    <source>
        <dbReference type="Pfam" id="PF09924"/>
    </source>
</evidence>
<feature type="domain" description="Phosphatidylglycerol lysyltransferase C-terminal" evidence="14">
    <location>
        <begin position="528"/>
        <end position="820"/>
    </location>
</feature>
<dbReference type="GO" id="GO:0005886">
    <property type="term" value="C:plasma membrane"/>
    <property type="evidence" value="ECO:0007669"/>
    <property type="project" value="UniProtKB-SubCell"/>
</dbReference>
<dbReference type="EMBL" id="RQTE01000071">
    <property type="protein sequence ID" value="RZI03178.1"/>
    <property type="molecule type" value="Genomic_DNA"/>
</dbReference>
<dbReference type="InterPro" id="IPR024320">
    <property type="entry name" value="LPG_synthase_C"/>
</dbReference>
<dbReference type="InterPro" id="IPR022791">
    <property type="entry name" value="L-PG_synthase/AglD"/>
</dbReference>
<evidence type="ECO:0000256" key="5">
    <source>
        <dbReference type="ARBA" id="ARBA00022475"/>
    </source>
</evidence>
<feature type="transmembrane region" description="Helical" evidence="13">
    <location>
        <begin position="421"/>
        <end position="439"/>
    </location>
</feature>
<evidence type="ECO:0000256" key="12">
    <source>
        <dbReference type="ARBA" id="ARBA00047540"/>
    </source>
</evidence>
<feature type="transmembrane region" description="Helical" evidence="13">
    <location>
        <begin position="451"/>
        <end position="470"/>
    </location>
</feature>
<dbReference type="GO" id="GO:0006629">
    <property type="term" value="P:lipid metabolic process"/>
    <property type="evidence" value="ECO:0007669"/>
    <property type="project" value="UniProtKB-KW"/>
</dbReference>
<protein>
    <recommendedName>
        <fullName evidence="4 13">Phosphatidylglycerol lysyltransferase</fullName>
        <ecNumber evidence="3 13">2.3.2.3</ecNumber>
    </recommendedName>
    <alternativeName>
        <fullName evidence="13">Lysylphosphatidylglycerol synthase</fullName>
    </alternativeName>
</protein>
<comment type="catalytic activity">
    <reaction evidence="12 13">
        <text>L-lysyl-tRNA(Lys) + a 1,2-diacyl-sn-glycero-3-phospho-(1'-sn-glycerol) = a 1,2-diacyl-sn-glycero-3-phospho-1'-(3'-O-L-lysyl)-sn-glycerol + tRNA(Lys)</text>
        <dbReference type="Rhea" id="RHEA:10668"/>
        <dbReference type="Rhea" id="RHEA-COMP:9696"/>
        <dbReference type="Rhea" id="RHEA-COMP:9697"/>
        <dbReference type="ChEBI" id="CHEBI:64716"/>
        <dbReference type="ChEBI" id="CHEBI:75792"/>
        <dbReference type="ChEBI" id="CHEBI:78442"/>
        <dbReference type="ChEBI" id="CHEBI:78529"/>
        <dbReference type="EC" id="2.3.2.3"/>
    </reaction>
</comment>
<feature type="transmembrane region" description="Helical" evidence="13">
    <location>
        <begin position="367"/>
        <end position="385"/>
    </location>
</feature>
<feature type="transmembrane region" description="Helical" evidence="13">
    <location>
        <begin position="129"/>
        <end position="153"/>
    </location>
</feature>
<comment type="subcellular location">
    <subcellularLocation>
        <location evidence="1 13">Cell membrane</location>
        <topology evidence="1 13">Multi-pass membrane protein</topology>
    </subcellularLocation>
</comment>
<feature type="transmembrane region" description="Helical" evidence="13">
    <location>
        <begin position="196"/>
        <end position="218"/>
    </location>
</feature>
<name>A0A4Q7CV63_9STAP</name>
<accession>A0A4Q7CV63</accession>
<keyword evidence="9 13" id="KW-0443">Lipid metabolism</keyword>
<keyword evidence="7 13" id="KW-0812">Transmembrane</keyword>
<evidence type="ECO:0000256" key="3">
    <source>
        <dbReference type="ARBA" id="ARBA00012014"/>
    </source>
</evidence>
<dbReference type="AlphaFoldDB" id="A0A4Q7CV63"/>
<feature type="transmembrane region" description="Helical" evidence="13">
    <location>
        <begin position="165"/>
        <end position="184"/>
    </location>
</feature>
<evidence type="ECO:0000256" key="9">
    <source>
        <dbReference type="ARBA" id="ARBA00023098"/>
    </source>
</evidence>
<evidence type="ECO:0000256" key="11">
    <source>
        <dbReference type="ARBA" id="ARBA00023251"/>
    </source>
</evidence>
<feature type="transmembrane region" description="Helical" evidence="13">
    <location>
        <begin position="230"/>
        <end position="260"/>
    </location>
</feature>
<evidence type="ECO:0000313" key="16">
    <source>
        <dbReference type="Proteomes" id="UP000293854"/>
    </source>
</evidence>
<keyword evidence="8 13" id="KW-1133">Transmembrane helix</keyword>
<feature type="transmembrane region" description="Helical" evidence="13">
    <location>
        <begin position="490"/>
        <end position="510"/>
    </location>
</feature>
<evidence type="ECO:0000256" key="13">
    <source>
        <dbReference type="RuleBase" id="RU363042"/>
    </source>
</evidence>
<keyword evidence="10 13" id="KW-0472">Membrane</keyword>
<feature type="transmembrane region" description="Helical" evidence="13">
    <location>
        <begin position="397"/>
        <end position="415"/>
    </location>
</feature>
<dbReference type="RefSeq" id="WP_070704867.1">
    <property type="nucleotide sequence ID" value="NZ_CP018776.1"/>
</dbReference>
<feature type="transmembrane region" description="Helical" evidence="13">
    <location>
        <begin position="12"/>
        <end position="33"/>
    </location>
</feature>
<feature type="transmembrane region" description="Helical" evidence="13">
    <location>
        <begin position="53"/>
        <end position="75"/>
    </location>
</feature>
<dbReference type="Proteomes" id="UP000293854">
    <property type="component" value="Unassembled WGS sequence"/>
</dbReference>
<dbReference type="GO" id="GO:0055091">
    <property type="term" value="P:phospholipid homeostasis"/>
    <property type="evidence" value="ECO:0007669"/>
    <property type="project" value="TreeGrafter"/>
</dbReference>
<gene>
    <name evidence="13 15" type="primary">mprF</name>
    <name evidence="15" type="ORF">EIG99_04160</name>
</gene>
<dbReference type="Pfam" id="PF03706">
    <property type="entry name" value="LPG_synthase_TM"/>
    <property type="match status" value="1"/>
</dbReference>
<dbReference type="InterPro" id="IPR051211">
    <property type="entry name" value="PG_lysyltransferase"/>
</dbReference>
<feature type="transmembrane region" description="Helical" evidence="13">
    <location>
        <begin position="280"/>
        <end position="300"/>
    </location>
</feature>
<keyword evidence="5" id="KW-1003">Cell membrane</keyword>
<proteinExistence type="inferred from homology"/>